<sequence length="58" mass="6477">METNSVQPSHHKLLRGLQRTAKYPNVHRRCSFVPNSQAGSTYARTKIAGNSDRIEPLG</sequence>
<proteinExistence type="predicted"/>
<dbReference type="AlphaFoldDB" id="A0A0A9EKV6"/>
<evidence type="ECO:0000313" key="1">
    <source>
        <dbReference type="EMBL" id="JAD96662.1"/>
    </source>
</evidence>
<protein>
    <submittedName>
        <fullName evidence="1">Uncharacterized protein</fullName>
    </submittedName>
</protein>
<reference evidence="1" key="1">
    <citation type="submission" date="2014-09" db="EMBL/GenBank/DDBJ databases">
        <authorList>
            <person name="Magalhaes I.L.F."/>
            <person name="Oliveira U."/>
            <person name="Santos F.R."/>
            <person name="Vidigal T.H.D.A."/>
            <person name="Brescovit A.D."/>
            <person name="Santos A.J."/>
        </authorList>
    </citation>
    <scope>NUCLEOTIDE SEQUENCE</scope>
    <source>
        <tissue evidence="1">Shoot tissue taken approximately 20 cm above the soil surface</tissue>
    </source>
</reference>
<name>A0A0A9EKV6_ARUDO</name>
<organism evidence="1">
    <name type="scientific">Arundo donax</name>
    <name type="common">Giant reed</name>
    <name type="synonym">Donax arundinaceus</name>
    <dbReference type="NCBI Taxonomy" id="35708"/>
    <lineage>
        <taxon>Eukaryota</taxon>
        <taxon>Viridiplantae</taxon>
        <taxon>Streptophyta</taxon>
        <taxon>Embryophyta</taxon>
        <taxon>Tracheophyta</taxon>
        <taxon>Spermatophyta</taxon>
        <taxon>Magnoliopsida</taxon>
        <taxon>Liliopsida</taxon>
        <taxon>Poales</taxon>
        <taxon>Poaceae</taxon>
        <taxon>PACMAD clade</taxon>
        <taxon>Arundinoideae</taxon>
        <taxon>Arundineae</taxon>
        <taxon>Arundo</taxon>
    </lineage>
</organism>
<accession>A0A0A9EKV6</accession>
<dbReference type="EMBL" id="GBRH01201233">
    <property type="protein sequence ID" value="JAD96662.1"/>
    <property type="molecule type" value="Transcribed_RNA"/>
</dbReference>
<reference evidence="1" key="2">
    <citation type="journal article" date="2015" name="Data Brief">
        <title>Shoot transcriptome of the giant reed, Arundo donax.</title>
        <authorList>
            <person name="Barrero R.A."/>
            <person name="Guerrero F.D."/>
            <person name="Moolhuijzen P."/>
            <person name="Goolsby J.A."/>
            <person name="Tidwell J."/>
            <person name="Bellgard S.E."/>
            <person name="Bellgard M.I."/>
        </authorList>
    </citation>
    <scope>NUCLEOTIDE SEQUENCE</scope>
    <source>
        <tissue evidence="1">Shoot tissue taken approximately 20 cm above the soil surface</tissue>
    </source>
</reference>